<dbReference type="EMBL" id="CP011371">
    <property type="protein sequence ID" value="AKJ27249.1"/>
    <property type="molecule type" value="Genomic_DNA"/>
</dbReference>
<dbReference type="KEGG" id="pbh:AAW51_0558"/>
<evidence type="ECO:0000259" key="2">
    <source>
        <dbReference type="Pfam" id="PF04993"/>
    </source>
</evidence>
<accession>A0A0G3BCY3</accession>
<organism evidence="3 4">
    <name type="scientific">Caldimonas brevitalea</name>
    <dbReference type="NCBI Taxonomy" id="413882"/>
    <lineage>
        <taxon>Bacteria</taxon>
        <taxon>Pseudomonadati</taxon>
        <taxon>Pseudomonadota</taxon>
        <taxon>Betaproteobacteria</taxon>
        <taxon>Burkholderiales</taxon>
        <taxon>Sphaerotilaceae</taxon>
        <taxon>Caldimonas</taxon>
    </lineage>
</organism>
<reference evidence="3 4" key="1">
    <citation type="submission" date="2015-05" db="EMBL/GenBank/DDBJ databases">
        <authorList>
            <person name="Tang B."/>
            <person name="Yu Y."/>
        </authorList>
    </citation>
    <scope>NUCLEOTIDE SEQUENCE [LARGE SCALE GENOMIC DNA]</scope>
    <source>
        <strain evidence="3 4">DSM 7029</strain>
    </source>
</reference>
<sequence length="144" mass="15730">MNALPVPDRAYTDHCLELLQTLGACTARRMFGGWGLYLDGLMFGLIANERLYLKVDPITEPGWQASGGQPFVYNGRGRSVKMNYYSPPDETLESPAAMAPWARLALEAALRARAARPASSGSRARRPALKGKRAGGPGRRPTKR</sequence>
<dbReference type="PANTHER" id="PTHR36121">
    <property type="entry name" value="PROTEIN SXY"/>
    <property type="match status" value="1"/>
</dbReference>
<name>A0A0G3BCY3_9BURK</name>
<protein>
    <submittedName>
        <fullName evidence="3">DNA transformation protein</fullName>
    </submittedName>
</protein>
<proteinExistence type="predicted"/>
<gene>
    <name evidence="3" type="primary">tfoX</name>
    <name evidence="3" type="ORF">AAW51_0558</name>
</gene>
<feature type="compositionally biased region" description="Basic residues" evidence="1">
    <location>
        <begin position="123"/>
        <end position="133"/>
    </location>
</feature>
<dbReference type="OrthoDB" id="8687154at2"/>
<evidence type="ECO:0000313" key="3">
    <source>
        <dbReference type="EMBL" id="AKJ27249.1"/>
    </source>
</evidence>
<dbReference type="Pfam" id="PF04993">
    <property type="entry name" value="TfoX_N"/>
    <property type="match status" value="1"/>
</dbReference>
<dbReference type="RefSeq" id="WP_047193398.1">
    <property type="nucleotide sequence ID" value="NZ_CP011371.1"/>
</dbReference>
<dbReference type="SUPFAM" id="SSF159894">
    <property type="entry name" value="YgaC/TfoX-N like"/>
    <property type="match status" value="1"/>
</dbReference>
<dbReference type="AlphaFoldDB" id="A0A0G3BCY3"/>
<keyword evidence="4" id="KW-1185">Reference proteome</keyword>
<dbReference type="Gene3D" id="3.30.1460.30">
    <property type="entry name" value="YgaC/TfoX-N like chaperone"/>
    <property type="match status" value="1"/>
</dbReference>
<dbReference type="InterPro" id="IPR007076">
    <property type="entry name" value="TfoX_N"/>
</dbReference>
<dbReference type="STRING" id="413882.AAW51_0558"/>
<dbReference type="PANTHER" id="PTHR36121:SF1">
    <property type="entry name" value="PROTEIN SXY"/>
    <property type="match status" value="1"/>
</dbReference>
<dbReference type="InterPro" id="IPR047525">
    <property type="entry name" value="TfoX-like"/>
</dbReference>
<feature type="region of interest" description="Disordered" evidence="1">
    <location>
        <begin position="114"/>
        <end position="144"/>
    </location>
</feature>
<evidence type="ECO:0000256" key="1">
    <source>
        <dbReference type="SAM" id="MobiDB-lite"/>
    </source>
</evidence>
<feature type="domain" description="TfoX N-terminal" evidence="2">
    <location>
        <begin position="17"/>
        <end position="109"/>
    </location>
</feature>
<dbReference type="Proteomes" id="UP000035352">
    <property type="component" value="Chromosome"/>
</dbReference>
<evidence type="ECO:0000313" key="4">
    <source>
        <dbReference type="Proteomes" id="UP000035352"/>
    </source>
</evidence>